<dbReference type="InterPro" id="IPR011343">
    <property type="entry name" value="DeoC"/>
</dbReference>
<dbReference type="GO" id="GO:0005737">
    <property type="term" value="C:cytoplasm"/>
    <property type="evidence" value="ECO:0007669"/>
    <property type="project" value="InterPro"/>
</dbReference>
<protein>
    <recommendedName>
        <fullName evidence="3">Deoxyribose-phosphate aldolase</fullName>
        <ecNumber evidence="3">4.1.2.4</ecNumber>
    </recommendedName>
</protein>
<dbReference type="SMART" id="SM01133">
    <property type="entry name" value="DeoC"/>
    <property type="match status" value="1"/>
</dbReference>
<dbReference type="GO" id="GO:0009264">
    <property type="term" value="P:deoxyribonucleotide catabolic process"/>
    <property type="evidence" value="ECO:0007669"/>
    <property type="project" value="UniProtKB-UniRule"/>
</dbReference>
<dbReference type="InterPro" id="IPR013785">
    <property type="entry name" value="Aldolase_TIM"/>
</dbReference>
<dbReference type="PANTHER" id="PTHR10889">
    <property type="entry name" value="DEOXYRIBOSE-PHOSPHATE ALDOLASE"/>
    <property type="match status" value="1"/>
</dbReference>
<reference evidence="5" key="1">
    <citation type="submission" date="2016-10" db="EMBL/GenBank/DDBJ databases">
        <authorList>
            <person name="Varghese N."/>
            <person name="Submissions S."/>
        </authorList>
    </citation>
    <scope>NUCLEOTIDE SEQUENCE [LARGE SCALE GENOMIC DNA]</scope>
    <source>
        <strain evidence="5">NLAE-zl-G277</strain>
    </source>
</reference>
<dbReference type="Gene3D" id="3.20.20.70">
    <property type="entry name" value="Aldolase class I"/>
    <property type="match status" value="1"/>
</dbReference>
<evidence type="ECO:0000313" key="5">
    <source>
        <dbReference type="Proteomes" id="UP000198508"/>
    </source>
</evidence>
<evidence type="ECO:0000256" key="1">
    <source>
        <dbReference type="ARBA" id="ARBA00022490"/>
    </source>
</evidence>
<gene>
    <name evidence="4" type="ORF">SAMN05216313_101288</name>
</gene>
<dbReference type="PANTHER" id="PTHR10889:SF1">
    <property type="entry name" value="DEOXYRIBOSE-PHOSPHATE ALDOLASE"/>
    <property type="match status" value="1"/>
</dbReference>
<dbReference type="GO" id="GO:0016052">
    <property type="term" value="P:carbohydrate catabolic process"/>
    <property type="evidence" value="ECO:0007669"/>
    <property type="project" value="TreeGrafter"/>
</dbReference>
<dbReference type="SUPFAM" id="SSF51569">
    <property type="entry name" value="Aldolase"/>
    <property type="match status" value="1"/>
</dbReference>
<sequence>MIYKGLELDHLGQYIDVSTVKTDCAIQEIDEMIEIVAKHNCICASPMPWATEYTIGKLKSVTGTVVTGVVGFPSGAETTGAKVRSARELIALGCRELDMVINVAALKSGMYEYVKSDVKAVIDAAAEIPVKTILEVCYLDDELIARASNLCVEAGASYIKTGTGWGPSPTTVEHIKLIRKTIGSAAKIKAAGGVRSLDTLLSMYAEGCNRFGIGVRTVRDIFQEVQRLESSCV</sequence>
<organism evidence="4 5">
    <name type="scientific">Enterocloster lavalensis</name>
    <dbReference type="NCBI Taxonomy" id="460384"/>
    <lineage>
        <taxon>Bacteria</taxon>
        <taxon>Bacillati</taxon>
        <taxon>Bacillota</taxon>
        <taxon>Clostridia</taxon>
        <taxon>Lachnospirales</taxon>
        <taxon>Lachnospiraceae</taxon>
        <taxon>Enterocloster</taxon>
    </lineage>
</organism>
<dbReference type="GeneID" id="93278668"/>
<dbReference type="RefSeq" id="WP_092360535.1">
    <property type="nucleotide sequence ID" value="NZ_FOIM01000001.1"/>
</dbReference>
<dbReference type="EMBL" id="FOIM01000001">
    <property type="protein sequence ID" value="SET00027.1"/>
    <property type="molecule type" value="Genomic_DNA"/>
</dbReference>
<dbReference type="Proteomes" id="UP000198508">
    <property type="component" value="Unassembled WGS sequence"/>
</dbReference>
<dbReference type="GO" id="GO:0004139">
    <property type="term" value="F:deoxyribose-phosphate aldolase activity"/>
    <property type="evidence" value="ECO:0007669"/>
    <property type="project" value="UniProtKB-UniRule"/>
</dbReference>
<dbReference type="InterPro" id="IPR002915">
    <property type="entry name" value="DeoC/FbaB/LacD_aldolase"/>
</dbReference>
<keyword evidence="5" id="KW-1185">Reference proteome</keyword>
<dbReference type="AlphaFoldDB" id="A0A1I0B012"/>
<evidence type="ECO:0000256" key="2">
    <source>
        <dbReference type="ARBA" id="ARBA00023270"/>
    </source>
</evidence>
<dbReference type="EC" id="4.1.2.4" evidence="3"/>
<evidence type="ECO:0000313" key="4">
    <source>
        <dbReference type="EMBL" id="SET00027.1"/>
    </source>
</evidence>
<dbReference type="Pfam" id="PF01791">
    <property type="entry name" value="DeoC"/>
    <property type="match status" value="1"/>
</dbReference>
<accession>A0A1I0B012</accession>
<keyword evidence="2" id="KW-0704">Schiff base</keyword>
<keyword evidence="1" id="KW-0963">Cytoplasm</keyword>
<dbReference type="STRING" id="460384.SAMN05216313_101288"/>
<dbReference type="PIRSF" id="PIRSF001357">
    <property type="entry name" value="DeoC"/>
    <property type="match status" value="1"/>
</dbReference>
<name>A0A1I0B012_9FIRM</name>
<evidence type="ECO:0000256" key="3">
    <source>
        <dbReference type="NCBIfam" id="TIGR00126"/>
    </source>
</evidence>
<proteinExistence type="predicted"/>
<dbReference type="NCBIfam" id="TIGR00126">
    <property type="entry name" value="deoC"/>
    <property type="match status" value="1"/>
</dbReference>